<dbReference type="InterPro" id="IPR032808">
    <property type="entry name" value="DoxX"/>
</dbReference>
<comment type="subcellular location">
    <subcellularLocation>
        <location evidence="1">Membrane</location>
        <topology evidence="1">Multi-pass membrane protein</topology>
    </subcellularLocation>
</comment>
<proteinExistence type="predicted"/>
<accession>A0ABU2YN12</accession>
<gene>
    <name evidence="6" type="ORF">RM697_12890</name>
</gene>
<evidence type="ECO:0000256" key="3">
    <source>
        <dbReference type="ARBA" id="ARBA00022989"/>
    </source>
</evidence>
<evidence type="ECO:0000256" key="5">
    <source>
        <dbReference type="SAM" id="Phobius"/>
    </source>
</evidence>
<keyword evidence="7" id="KW-1185">Reference proteome</keyword>
<feature type="transmembrane region" description="Helical" evidence="5">
    <location>
        <begin position="96"/>
        <end position="114"/>
    </location>
</feature>
<keyword evidence="3 5" id="KW-1133">Transmembrane helix</keyword>
<feature type="transmembrane region" description="Helical" evidence="5">
    <location>
        <begin position="69"/>
        <end position="90"/>
    </location>
</feature>
<evidence type="ECO:0000313" key="6">
    <source>
        <dbReference type="EMBL" id="MDT0559553.1"/>
    </source>
</evidence>
<dbReference type="Proteomes" id="UP001259492">
    <property type="component" value="Unassembled WGS sequence"/>
</dbReference>
<feature type="transmembrane region" description="Helical" evidence="5">
    <location>
        <begin position="42"/>
        <end position="62"/>
    </location>
</feature>
<evidence type="ECO:0000256" key="2">
    <source>
        <dbReference type="ARBA" id="ARBA00022692"/>
    </source>
</evidence>
<feature type="transmembrane region" description="Helical" evidence="5">
    <location>
        <begin position="12"/>
        <end position="30"/>
    </location>
</feature>
<reference evidence="6 7" key="1">
    <citation type="submission" date="2023-09" db="EMBL/GenBank/DDBJ databases">
        <authorList>
            <person name="Rey-Velasco X."/>
        </authorList>
    </citation>
    <scope>NUCLEOTIDE SEQUENCE [LARGE SCALE GENOMIC DNA]</scope>
    <source>
        <strain evidence="6 7">W332</strain>
    </source>
</reference>
<dbReference type="Pfam" id="PF13564">
    <property type="entry name" value="DoxX_2"/>
    <property type="match status" value="1"/>
</dbReference>
<evidence type="ECO:0000256" key="1">
    <source>
        <dbReference type="ARBA" id="ARBA00004141"/>
    </source>
</evidence>
<evidence type="ECO:0000256" key="4">
    <source>
        <dbReference type="ARBA" id="ARBA00023136"/>
    </source>
</evidence>
<keyword evidence="4 5" id="KW-0472">Membrane</keyword>
<keyword evidence="2 5" id="KW-0812">Transmembrane</keyword>
<sequence>MKEGNIQKVHLTSKVLLTILMSFSAGMYIFSGEPTIFTDLGYPSYLMYPLAIAKILGMITIWSKYSELLTNWAYAGFFYDVILAFCAHLAVGDGEWAPSLIGIILVLSAVFTRMKK</sequence>
<protein>
    <submittedName>
        <fullName evidence="6">DoxX family protein</fullName>
    </submittedName>
</protein>
<dbReference type="EMBL" id="JAVRIA010000009">
    <property type="protein sequence ID" value="MDT0559553.1"/>
    <property type="molecule type" value="Genomic_DNA"/>
</dbReference>
<evidence type="ECO:0000313" key="7">
    <source>
        <dbReference type="Proteomes" id="UP001259492"/>
    </source>
</evidence>
<organism evidence="6 7">
    <name type="scientific">Microcosmobacter mediterraneus</name>
    <dbReference type="NCBI Taxonomy" id="3075607"/>
    <lineage>
        <taxon>Bacteria</taxon>
        <taxon>Pseudomonadati</taxon>
        <taxon>Bacteroidota</taxon>
        <taxon>Flavobacteriia</taxon>
        <taxon>Flavobacteriales</taxon>
        <taxon>Flavobacteriaceae</taxon>
        <taxon>Microcosmobacter</taxon>
    </lineage>
</organism>
<name>A0ABU2YN12_9FLAO</name>
<dbReference type="RefSeq" id="WP_311428315.1">
    <property type="nucleotide sequence ID" value="NZ_JAVRIA010000009.1"/>
</dbReference>
<comment type="caution">
    <text evidence="6">The sequence shown here is derived from an EMBL/GenBank/DDBJ whole genome shotgun (WGS) entry which is preliminary data.</text>
</comment>